<dbReference type="EMBL" id="VOTZ01000013">
    <property type="protein sequence ID" value="MCQ1538764.1"/>
    <property type="molecule type" value="Genomic_DNA"/>
</dbReference>
<dbReference type="InterPro" id="IPR036563">
    <property type="entry name" value="MoaE_sf"/>
</dbReference>
<organism evidence="1 2">
    <name type="scientific">Methanocalculus taiwanensis</name>
    <dbReference type="NCBI Taxonomy" id="106207"/>
    <lineage>
        <taxon>Archaea</taxon>
        <taxon>Methanobacteriati</taxon>
        <taxon>Methanobacteriota</taxon>
        <taxon>Stenosarchaea group</taxon>
        <taxon>Methanomicrobia</taxon>
        <taxon>Methanomicrobiales</taxon>
        <taxon>Methanocalculaceae</taxon>
        <taxon>Methanocalculus</taxon>
    </lineage>
</organism>
<comment type="caution">
    <text evidence="1">The sequence shown here is derived from an EMBL/GenBank/DDBJ whole genome shotgun (WGS) entry which is preliminary data.</text>
</comment>
<dbReference type="Gene3D" id="3.90.1170.40">
    <property type="entry name" value="Molybdopterin biosynthesis MoaE subunit"/>
    <property type="match status" value="1"/>
</dbReference>
<dbReference type="RefSeq" id="WP_255332714.1">
    <property type="nucleotide sequence ID" value="NZ_VOTZ01000013.1"/>
</dbReference>
<dbReference type="SUPFAM" id="SSF54690">
    <property type="entry name" value="Molybdopterin synthase subunit MoaE"/>
    <property type="match status" value="1"/>
</dbReference>
<keyword evidence="2" id="KW-1185">Reference proteome</keyword>
<dbReference type="CDD" id="cd00756">
    <property type="entry name" value="MoaE"/>
    <property type="match status" value="1"/>
</dbReference>
<dbReference type="AlphaFoldDB" id="A0ABD4TKP4"/>
<proteinExistence type="predicted"/>
<reference evidence="1 2" key="1">
    <citation type="submission" date="2019-08" db="EMBL/GenBank/DDBJ databases">
        <authorList>
            <person name="Chen S.-C."/>
            <person name="Lai M.-C."/>
            <person name="You Y.-T."/>
        </authorList>
    </citation>
    <scope>NUCLEOTIDE SEQUENCE [LARGE SCALE GENOMIC DNA]</scope>
    <source>
        <strain evidence="1 2">P2F9704a</strain>
    </source>
</reference>
<evidence type="ECO:0000313" key="2">
    <source>
        <dbReference type="Proteomes" id="UP001524383"/>
    </source>
</evidence>
<dbReference type="Pfam" id="PF02391">
    <property type="entry name" value="MoaE"/>
    <property type="match status" value="1"/>
</dbReference>
<dbReference type="InterPro" id="IPR003448">
    <property type="entry name" value="Mopterin_biosynth_MoaE"/>
</dbReference>
<sequence>MVISITQEDFDVNAMIQSRKAPEVGGLVSFVGIVRDDGITKIELEAFEEAALEELNLIKDEAFEKYPLMSVDIIHRIGMLNVGDNLLLILVAAGHRKEAFDGCEYILERIKETVQIWKKEFTEDGERWVPGEHH</sequence>
<accession>A0ABD4TKP4</accession>
<name>A0ABD4TKP4_9EURY</name>
<evidence type="ECO:0000313" key="1">
    <source>
        <dbReference type="EMBL" id="MCQ1538764.1"/>
    </source>
</evidence>
<dbReference type="PANTHER" id="PTHR23404">
    <property type="entry name" value="MOLYBDOPTERIN SYNTHASE RELATED"/>
    <property type="match status" value="1"/>
</dbReference>
<gene>
    <name evidence="1" type="ORF">FTO68_07175</name>
</gene>
<dbReference type="GO" id="GO:0032324">
    <property type="term" value="P:molybdopterin cofactor biosynthetic process"/>
    <property type="evidence" value="ECO:0007669"/>
    <property type="project" value="UniProtKB-ARBA"/>
</dbReference>
<protein>
    <submittedName>
        <fullName evidence="1">Molybdenum cofactor biosynthesis protein MoaE</fullName>
    </submittedName>
</protein>
<dbReference type="Proteomes" id="UP001524383">
    <property type="component" value="Unassembled WGS sequence"/>
</dbReference>